<dbReference type="RefSeq" id="WP_153350976.1">
    <property type="nucleotide sequence ID" value="NZ_WIVX01000026.1"/>
</dbReference>
<gene>
    <name evidence="2" type="ORF">GHO30_07840</name>
</gene>
<sequence>MDTPTFPTPAHDVPVTVRWLNPIGRPTFDAPISELLHAIKLPSTRVEVLSLAMAASSTHLEYRAYEALTYAPIVHIARDSAQHNIDALVLGCFYDPALEDAREISGQTVVIGPCQASLQVAANLANRFSIIVGRNKWIEQMHERIRAYGVQDRLASMRSLGMGVDEFQRDHALTRRTIIEQARRAVEEVQAQIGVPVIDPVVAAFKVAEAAAGMKRRFGWSPSRVGSCEPPSEAEIKAFGLFQEPVPIGNRINA</sequence>
<evidence type="ECO:0000256" key="1">
    <source>
        <dbReference type="ARBA" id="ARBA00038414"/>
    </source>
</evidence>
<dbReference type="Proteomes" id="UP000470186">
    <property type="component" value="Unassembled WGS sequence"/>
</dbReference>
<accession>A0A7X1Y668</accession>
<dbReference type="InterPro" id="IPR053714">
    <property type="entry name" value="Iso_Racemase_Enz_sf"/>
</dbReference>
<dbReference type="GO" id="GO:0047661">
    <property type="term" value="F:amino-acid racemase activity"/>
    <property type="evidence" value="ECO:0007669"/>
    <property type="project" value="InterPro"/>
</dbReference>
<dbReference type="PANTHER" id="PTHR28047">
    <property type="entry name" value="PROTEIN DCG1"/>
    <property type="match status" value="1"/>
</dbReference>
<evidence type="ECO:0000313" key="3">
    <source>
        <dbReference type="Proteomes" id="UP000470186"/>
    </source>
</evidence>
<dbReference type="Pfam" id="PF01177">
    <property type="entry name" value="Asp_Glu_race"/>
    <property type="match status" value="1"/>
</dbReference>
<reference evidence="2 3" key="1">
    <citation type="submission" date="2019-10" db="EMBL/GenBank/DDBJ databases">
        <title>Evaluation of single-gene subtyping targets for Pseudomonas.</title>
        <authorList>
            <person name="Reichler S.J."/>
            <person name="Orsi R.H."/>
            <person name="Wiedmann M."/>
            <person name="Martin N.H."/>
            <person name="Murphy S.I."/>
        </authorList>
    </citation>
    <scope>NUCLEOTIDE SEQUENCE [LARGE SCALE GENOMIC DNA]</scope>
    <source>
        <strain evidence="2 3">FSL R10-2107</strain>
    </source>
</reference>
<comment type="caution">
    <text evidence="2">The sequence shown here is derived from an EMBL/GenBank/DDBJ whole genome shotgun (WGS) entry which is preliminary data.</text>
</comment>
<dbReference type="EMBL" id="WIVX01000026">
    <property type="protein sequence ID" value="MQU31315.1"/>
    <property type="molecule type" value="Genomic_DNA"/>
</dbReference>
<organism evidence="2 3">
    <name type="scientific">Pseudomonas helleri</name>
    <dbReference type="NCBI Taxonomy" id="1608996"/>
    <lineage>
        <taxon>Bacteria</taxon>
        <taxon>Pseudomonadati</taxon>
        <taxon>Pseudomonadota</taxon>
        <taxon>Gammaproteobacteria</taxon>
        <taxon>Pseudomonadales</taxon>
        <taxon>Pseudomonadaceae</taxon>
        <taxon>Pseudomonas</taxon>
    </lineage>
</organism>
<evidence type="ECO:0000313" key="2">
    <source>
        <dbReference type="EMBL" id="MQU31315.1"/>
    </source>
</evidence>
<comment type="similarity">
    <text evidence="1">Belongs to the HyuE racemase family.</text>
</comment>
<proteinExistence type="inferred from homology"/>
<keyword evidence="3" id="KW-1185">Reference proteome</keyword>
<name>A0A7X1Y668_9PSED</name>
<dbReference type="InterPro" id="IPR015942">
    <property type="entry name" value="Asp/Glu/hydantoin_racemase"/>
</dbReference>
<dbReference type="InterPro" id="IPR052186">
    <property type="entry name" value="Hydantoin_racemase-like"/>
</dbReference>
<dbReference type="AlphaFoldDB" id="A0A7X1Y668"/>
<dbReference type="PANTHER" id="PTHR28047:SF5">
    <property type="entry name" value="PROTEIN DCG1"/>
    <property type="match status" value="1"/>
</dbReference>
<dbReference type="Gene3D" id="3.40.50.12500">
    <property type="match status" value="1"/>
</dbReference>
<protein>
    <submittedName>
        <fullName evidence="2">Hydantoin racemase</fullName>
    </submittedName>
</protein>